<protein>
    <recommendedName>
        <fullName evidence="3">Lipoprotein</fullName>
    </recommendedName>
</protein>
<proteinExistence type="predicted"/>
<evidence type="ECO:0008006" key="3">
    <source>
        <dbReference type="Google" id="ProtNLM"/>
    </source>
</evidence>
<gene>
    <name evidence="1" type="ORF">N7U66_12540</name>
</gene>
<reference evidence="1" key="1">
    <citation type="submission" date="2022-11" db="EMBL/GenBank/DDBJ databases">
        <title>Lacinutrix neustonica HL-RS19T sp. nov., isolated from the surface microlayer sample of brackish Lake Shihwa.</title>
        <authorList>
            <person name="Choi J.Y."/>
            <person name="Hwang C.Y."/>
        </authorList>
    </citation>
    <scope>NUCLEOTIDE SEQUENCE</scope>
    <source>
        <strain evidence="1">HL-RS19</strain>
    </source>
</reference>
<dbReference type="EMBL" id="CP113088">
    <property type="protein sequence ID" value="WAC01008.1"/>
    <property type="molecule type" value="Genomic_DNA"/>
</dbReference>
<organism evidence="1 2">
    <name type="scientific">Lacinutrix neustonica</name>
    <dbReference type="NCBI Taxonomy" id="2980107"/>
    <lineage>
        <taxon>Bacteria</taxon>
        <taxon>Pseudomonadati</taxon>
        <taxon>Bacteroidota</taxon>
        <taxon>Flavobacteriia</taxon>
        <taxon>Flavobacteriales</taxon>
        <taxon>Flavobacteriaceae</taxon>
        <taxon>Lacinutrix</taxon>
    </lineage>
</organism>
<accession>A0A9E8SC80</accession>
<dbReference type="KEGG" id="lnu:N7U66_12540"/>
<dbReference type="RefSeq" id="WP_267675556.1">
    <property type="nucleotide sequence ID" value="NZ_CP113088.1"/>
</dbReference>
<sequence length="46" mass="5112">MKNLILAVMAMVTLASCQQQKIGYVDNGKVINDIQEKKTSSLNMKL</sequence>
<dbReference type="Proteomes" id="UP001164705">
    <property type="component" value="Chromosome"/>
</dbReference>
<evidence type="ECO:0000313" key="2">
    <source>
        <dbReference type="Proteomes" id="UP001164705"/>
    </source>
</evidence>
<dbReference type="PROSITE" id="PS51257">
    <property type="entry name" value="PROKAR_LIPOPROTEIN"/>
    <property type="match status" value="1"/>
</dbReference>
<evidence type="ECO:0000313" key="1">
    <source>
        <dbReference type="EMBL" id="WAC01008.1"/>
    </source>
</evidence>
<name>A0A9E8SC80_9FLAO</name>
<keyword evidence="2" id="KW-1185">Reference proteome</keyword>
<dbReference type="AlphaFoldDB" id="A0A9E8SC80"/>